<dbReference type="InterPro" id="IPR010982">
    <property type="entry name" value="Lambda_DNA-bd_dom_sf"/>
</dbReference>
<dbReference type="InterPro" id="IPR050400">
    <property type="entry name" value="Bact_Cytoskel_RodZ"/>
</dbReference>
<dbReference type="Pfam" id="PF13413">
    <property type="entry name" value="HTH_25"/>
    <property type="match status" value="1"/>
</dbReference>
<reference evidence="4 5" key="1">
    <citation type="submission" date="2018-06" db="EMBL/GenBank/DDBJ databases">
        <title>Marinomonas sp. YLB-05 draft genome sequence.</title>
        <authorList>
            <person name="Yu L."/>
            <person name="Tang X."/>
        </authorList>
    </citation>
    <scope>NUCLEOTIDE SEQUENCE [LARGE SCALE GENOMIC DNA]</scope>
    <source>
        <strain evidence="4 5">YLB-05</strain>
    </source>
</reference>
<dbReference type="AlphaFoldDB" id="A0A370U6L7"/>
<feature type="compositionally biased region" description="Low complexity" evidence="1">
    <location>
        <begin position="144"/>
        <end position="165"/>
    </location>
</feature>
<keyword evidence="2" id="KW-0812">Transmembrane</keyword>
<dbReference type="GO" id="GO:0003677">
    <property type="term" value="F:DNA binding"/>
    <property type="evidence" value="ECO:0007669"/>
    <property type="project" value="InterPro"/>
</dbReference>
<dbReference type="OrthoDB" id="9790252at2"/>
<dbReference type="RefSeq" id="WP_115468731.1">
    <property type="nucleotide sequence ID" value="NZ_QKRA01000007.1"/>
</dbReference>
<keyword evidence="5" id="KW-1185">Reference proteome</keyword>
<dbReference type="Gene3D" id="1.10.260.40">
    <property type="entry name" value="lambda repressor-like DNA-binding domains"/>
    <property type="match status" value="1"/>
</dbReference>
<feature type="domain" description="Cytoskeleton protein RodZ-like C-terminal" evidence="3">
    <location>
        <begin position="255"/>
        <end position="326"/>
    </location>
</feature>
<protein>
    <submittedName>
        <fullName evidence="4">Helix-turn-helix domain-containing protein</fullName>
    </submittedName>
</protein>
<dbReference type="InterPro" id="IPR025194">
    <property type="entry name" value="RodZ-like_C"/>
</dbReference>
<name>A0A370U6L7_9GAMM</name>
<gene>
    <name evidence="4" type="ORF">DN730_13755</name>
</gene>
<dbReference type="EMBL" id="QKRA01000007">
    <property type="protein sequence ID" value="RDL43403.1"/>
    <property type="molecule type" value="Genomic_DNA"/>
</dbReference>
<dbReference type="Pfam" id="PF13464">
    <property type="entry name" value="RodZ_C"/>
    <property type="match status" value="1"/>
</dbReference>
<evidence type="ECO:0000256" key="1">
    <source>
        <dbReference type="SAM" id="MobiDB-lite"/>
    </source>
</evidence>
<comment type="caution">
    <text evidence="4">The sequence shown here is derived from an EMBL/GenBank/DDBJ whole genome shotgun (WGS) entry which is preliminary data.</text>
</comment>
<feature type="transmembrane region" description="Helical" evidence="2">
    <location>
        <begin position="115"/>
        <end position="136"/>
    </location>
</feature>
<evidence type="ECO:0000313" key="4">
    <source>
        <dbReference type="EMBL" id="RDL43403.1"/>
    </source>
</evidence>
<proteinExistence type="predicted"/>
<feature type="region of interest" description="Disordered" evidence="1">
    <location>
        <begin position="144"/>
        <end position="174"/>
    </location>
</feature>
<keyword evidence="2" id="KW-0472">Membrane</keyword>
<sequence>MTTEFEMANAPEQDNQATDIGRLLKAKRLSLNLDERQAATQLKISLEKVFALEENNYERFTSTTFVRGYIKSYCRILDLDHRPILSAFDVQQSNKESNIRPVDSVGKQTSAKDPIVYIVSGVVAAIVIFIAFWWPAYEQQDTQSSSNTVSEQSSLSSQESSPEQEPQIEDQDARDNVGAVDNELLAIDDSITPDELVLPESPNDDVVVTGLSAETIALLEDAGVDPQEVVNATREPEPQPEEVETVPLYKNDIEIQFSADCWTEVRDSTGKILFSGVKSSGSTLELNGEAPYQVVLGYSRGVEKFIYKGESFDFSSHVRKDLARFELE</sequence>
<keyword evidence="2" id="KW-1133">Transmembrane helix</keyword>
<evidence type="ECO:0000313" key="5">
    <source>
        <dbReference type="Proteomes" id="UP000254326"/>
    </source>
</evidence>
<dbReference type="PANTHER" id="PTHR34475:SF1">
    <property type="entry name" value="CYTOSKELETON PROTEIN RODZ"/>
    <property type="match status" value="1"/>
</dbReference>
<accession>A0A370U6L7</accession>
<evidence type="ECO:0000256" key="2">
    <source>
        <dbReference type="SAM" id="Phobius"/>
    </source>
</evidence>
<evidence type="ECO:0000259" key="3">
    <source>
        <dbReference type="Pfam" id="PF13464"/>
    </source>
</evidence>
<organism evidence="4 5">
    <name type="scientific">Marinomonas piezotolerans</name>
    <dbReference type="NCBI Taxonomy" id="2213058"/>
    <lineage>
        <taxon>Bacteria</taxon>
        <taxon>Pseudomonadati</taxon>
        <taxon>Pseudomonadota</taxon>
        <taxon>Gammaproteobacteria</taxon>
        <taxon>Oceanospirillales</taxon>
        <taxon>Oceanospirillaceae</taxon>
        <taxon>Marinomonas</taxon>
    </lineage>
</organism>
<dbReference type="PANTHER" id="PTHR34475">
    <property type="match status" value="1"/>
</dbReference>
<dbReference type="Proteomes" id="UP000254326">
    <property type="component" value="Unassembled WGS sequence"/>
</dbReference>